<name>A0ACC0KUJ0_CHOFU</name>
<accession>A0ACC0KUJ0</accession>
<evidence type="ECO:0000313" key="2">
    <source>
        <dbReference type="Proteomes" id="UP001064048"/>
    </source>
</evidence>
<reference evidence="1 2" key="1">
    <citation type="journal article" date="2022" name="Genome Biol. Evol.">
        <title>The Spruce Budworm Genome: Reconstructing the Evolutionary History of Antifreeze Proteins.</title>
        <authorList>
            <person name="Beliveau C."/>
            <person name="Gagne P."/>
            <person name="Picq S."/>
            <person name="Vernygora O."/>
            <person name="Keeling C.I."/>
            <person name="Pinkney K."/>
            <person name="Doucet D."/>
            <person name="Wen F."/>
            <person name="Johnston J.S."/>
            <person name="Maaroufi H."/>
            <person name="Boyle B."/>
            <person name="Laroche J."/>
            <person name="Dewar K."/>
            <person name="Juretic N."/>
            <person name="Blackburn G."/>
            <person name="Nisole A."/>
            <person name="Brunet B."/>
            <person name="Brandao M."/>
            <person name="Lumley L."/>
            <person name="Duan J."/>
            <person name="Quan G."/>
            <person name="Lucarotti C.J."/>
            <person name="Roe A.D."/>
            <person name="Sperling F.A.H."/>
            <person name="Levesque R.C."/>
            <person name="Cusson M."/>
        </authorList>
    </citation>
    <scope>NUCLEOTIDE SEQUENCE [LARGE SCALE GENOMIC DNA]</scope>
    <source>
        <strain evidence="1">Glfc:IPQL:Cfum</strain>
    </source>
</reference>
<sequence length="68" mass="7864">MGYGRYHKVDEFGRTMPNIVFNYFPVKALGEPSRLLLAYGGEGFEDKRISPDNWPAYKPSEYTSQSRQ</sequence>
<protein>
    <submittedName>
        <fullName evidence="1">Uncharacterized protein</fullName>
    </submittedName>
</protein>
<keyword evidence="2" id="KW-1185">Reference proteome</keyword>
<proteinExistence type="predicted"/>
<organism evidence="1 2">
    <name type="scientific">Choristoneura fumiferana</name>
    <name type="common">Spruce budworm moth</name>
    <name type="synonym">Archips fumiferana</name>
    <dbReference type="NCBI Taxonomy" id="7141"/>
    <lineage>
        <taxon>Eukaryota</taxon>
        <taxon>Metazoa</taxon>
        <taxon>Ecdysozoa</taxon>
        <taxon>Arthropoda</taxon>
        <taxon>Hexapoda</taxon>
        <taxon>Insecta</taxon>
        <taxon>Pterygota</taxon>
        <taxon>Neoptera</taxon>
        <taxon>Endopterygota</taxon>
        <taxon>Lepidoptera</taxon>
        <taxon>Glossata</taxon>
        <taxon>Ditrysia</taxon>
        <taxon>Tortricoidea</taxon>
        <taxon>Tortricidae</taxon>
        <taxon>Tortricinae</taxon>
        <taxon>Choristoneura</taxon>
    </lineage>
</organism>
<evidence type="ECO:0000313" key="1">
    <source>
        <dbReference type="EMBL" id="KAI8439832.1"/>
    </source>
</evidence>
<dbReference type="EMBL" id="CM046123">
    <property type="protein sequence ID" value="KAI8439832.1"/>
    <property type="molecule type" value="Genomic_DNA"/>
</dbReference>
<dbReference type="Proteomes" id="UP001064048">
    <property type="component" value="Chromosome 23"/>
</dbReference>
<comment type="caution">
    <text evidence="1">The sequence shown here is derived from an EMBL/GenBank/DDBJ whole genome shotgun (WGS) entry which is preliminary data.</text>
</comment>
<gene>
    <name evidence="1" type="ORF">MSG28_013499</name>
</gene>